<protein>
    <submittedName>
        <fullName evidence="1">Callose synthase 9</fullName>
    </submittedName>
</protein>
<reference evidence="1" key="1">
    <citation type="journal article" date="2023" name="Nat. Commun.">
        <title>Diploid and tetraploid genomes of Acorus and the evolution of monocots.</title>
        <authorList>
            <person name="Ma L."/>
            <person name="Liu K.W."/>
            <person name="Li Z."/>
            <person name="Hsiao Y.Y."/>
            <person name="Qi Y."/>
            <person name="Fu T."/>
            <person name="Tang G.D."/>
            <person name="Zhang D."/>
            <person name="Sun W.H."/>
            <person name="Liu D.K."/>
            <person name="Li Y."/>
            <person name="Chen G.Z."/>
            <person name="Liu X.D."/>
            <person name="Liao X.Y."/>
            <person name="Jiang Y.T."/>
            <person name="Yu X."/>
            <person name="Hao Y."/>
            <person name="Huang J."/>
            <person name="Zhao X.W."/>
            <person name="Ke S."/>
            <person name="Chen Y.Y."/>
            <person name="Wu W.L."/>
            <person name="Hsu J.L."/>
            <person name="Lin Y.F."/>
            <person name="Huang M.D."/>
            <person name="Li C.Y."/>
            <person name="Huang L."/>
            <person name="Wang Z.W."/>
            <person name="Zhao X."/>
            <person name="Zhong W.Y."/>
            <person name="Peng D.H."/>
            <person name="Ahmad S."/>
            <person name="Lan S."/>
            <person name="Zhang J.S."/>
            <person name="Tsai W.C."/>
            <person name="Van de Peer Y."/>
            <person name="Liu Z.J."/>
        </authorList>
    </citation>
    <scope>NUCLEOTIDE SEQUENCE</scope>
    <source>
        <strain evidence="1">CP</strain>
    </source>
</reference>
<name>A0AAV9EXY5_ACOCL</name>
<dbReference type="PANTHER" id="PTHR12741:SF48">
    <property type="entry name" value="1,3-BETA-GLUCAN SYNTHASE COMPONENT FKS1-RELATED"/>
    <property type="match status" value="1"/>
</dbReference>
<dbReference type="EMBL" id="JAUJYO010000005">
    <property type="protein sequence ID" value="KAK1317535.1"/>
    <property type="molecule type" value="Genomic_DNA"/>
</dbReference>
<accession>A0AAV9EXY5</accession>
<dbReference type="AlphaFoldDB" id="A0AAV9EXY5"/>
<dbReference type="GO" id="GO:0046527">
    <property type="term" value="F:glucosyltransferase activity"/>
    <property type="evidence" value="ECO:0007669"/>
    <property type="project" value="TreeGrafter"/>
</dbReference>
<evidence type="ECO:0000313" key="1">
    <source>
        <dbReference type="EMBL" id="KAK1317535.1"/>
    </source>
</evidence>
<reference evidence="1" key="2">
    <citation type="submission" date="2023-06" db="EMBL/GenBank/DDBJ databases">
        <authorList>
            <person name="Ma L."/>
            <person name="Liu K.-W."/>
            <person name="Li Z."/>
            <person name="Hsiao Y.-Y."/>
            <person name="Qi Y."/>
            <person name="Fu T."/>
            <person name="Tang G."/>
            <person name="Zhang D."/>
            <person name="Sun W.-H."/>
            <person name="Liu D.-K."/>
            <person name="Li Y."/>
            <person name="Chen G.-Z."/>
            <person name="Liu X.-D."/>
            <person name="Liao X.-Y."/>
            <person name="Jiang Y.-T."/>
            <person name="Yu X."/>
            <person name="Hao Y."/>
            <person name="Huang J."/>
            <person name="Zhao X.-W."/>
            <person name="Ke S."/>
            <person name="Chen Y.-Y."/>
            <person name="Wu W.-L."/>
            <person name="Hsu J.-L."/>
            <person name="Lin Y.-F."/>
            <person name="Huang M.-D."/>
            <person name="Li C.-Y."/>
            <person name="Huang L."/>
            <person name="Wang Z.-W."/>
            <person name="Zhao X."/>
            <person name="Zhong W.-Y."/>
            <person name="Peng D.-H."/>
            <person name="Ahmad S."/>
            <person name="Lan S."/>
            <person name="Zhang J.-S."/>
            <person name="Tsai W.-C."/>
            <person name="Van De Peer Y."/>
            <person name="Liu Z.-J."/>
        </authorList>
    </citation>
    <scope>NUCLEOTIDE SEQUENCE</scope>
    <source>
        <strain evidence="1">CP</strain>
        <tissue evidence="1">Leaves</tissue>
    </source>
</reference>
<organism evidence="1 2">
    <name type="scientific">Acorus calamus</name>
    <name type="common">Sweet flag</name>
    <dbReference type="NCBI Taxonomy" id="4465"/>
    <lineage>
        <taxon>Eukaryota</taxon>
        <taxon>Viridiplantae</taxon>
        <taxon>Streptophyta</taxon>
        <taxon>Embryophyta</taxon>
        <taxon>Tracheophyta</taxon>
        <taxon>Spermatophyta</taxon>
        <taxon>Magnoliopsida</taxon>
        <taxon>Liliopsida</taxon>
        <taxon>Acoraceae</taxon>
        <taxon>Acorus</taxon>
    </lineage>
</organism>
<comment type="caution">
    <text evidence="1">The sequence shown here is derived from an EMBL/GenBank/DDBJ whole genome shotgun (WGS) entry which is preliminary data.</text>
</comment>
<gene>
    <name evidence="1" type="primary">CALS9</name>
    <name evidence="1" type="ORF">QJS10_CPA05g01757</name>
</gene>
<dbReference type="GO" id="GO:0005886">
    <property type="term" value="C:plasma membrane"/>
    <property type="evidence" value="ECO:0007669"/>
    <property type="project" value="TreeGrafter"/>
</dbReference>
<sequence>MLGIVVEYGDNPLSMTLNKEEEPLTTLNKLGSLVPMPVKGECLQTIDMNQVSRQNSALYLSDNQQRNASLLAQDNYLEEASKMRNLLQEFIRDHGIPPPTILDVREQIFTGK</sequence>
<proteinExistence type="predicted"/>
<keyword evidence="2" id="KW-1185">Reference proteome</keyword>
<dbReference type="PANTHER" id="PTHR12741">
    <property type="entry name" value="LYST-INTERACTING PROTEIN LIP5 DOPAMINE RESPONSIVE PROTEIN DRG-1"/>
    <property type="match status" value="1"/>
</dbReference>
<dbReference type="Proteomes" id="UP001180020">
    <property type="component" value="Unassembled WGS sequence"/>
</dbReference>
<evidence type="ECO:0000313" key="2">
    <source>
        <dbReference type="Proteomes" id="UP001180020"/>
    </source>
</evidence>